<feature type="compositionally biased region" description="Polar residues" evidence="1">
    <location>
        <begin position="65"/>
        <end position="77"/>
    </location>
</feature>
<gene>
    <name evidence="2" type="ORF">PVAG01_06304</name>
</gene>
<sequence>MYKWSVQSALGRARPGAPDMVRVAEGIAASLRSFSISASRAADEAKPFTISRTGGPSRTERSASAVKSISSLPSTPSRGIDARSLAARPTGGFTITRVDMGGRSAGAGGFSGASRGGGVFRGREGFRGRGAFGDSRGRGRARGKGRGRGKDGRAPPRTREEMDEEKKRQKKRDQLSPEQDLAWRRGMTPREYVPRTTLDSLLPHIPAIATKANINLTRSVVNSLQVMTGDTQLHTLGPEERIDMINKGKGTMMWDKEEKDEFEKYVAAKRAKHPDNARYIFKPVPKEQTDAILEAVVAGKHAIPQAPQSSDILGLVDSYALRNETYLPEHSETLKAKLRTLLPATAAAKAKPSPAKQAS</sequence>
<comment type="caution">
    <text evidence="2">The sequence shown here is derived from an EMBL/GenBank/DDBJ whole genome shotgun (WGS) entry which is preliminary data.</text>
</comment>
<evidence type="ECO:0000313" key="3">
    <source>
        <dbReference type="Proteomes" id="UP001629113"/>
    </source>
</evidence>
<accession>A0ABR4PFP1</accession>
<evidence type="ECO:0000313" key="2">
    <source>
        <dbReference type="EMBL" id="KAL3422148.1"/>
    </source>
</evidence>
<feature type="compositionally biased region" description="Basic and acidic residues" evidence="1">
    <location>
        <begin position="148"/>
        <end position="175"/>
    </location>
</feature>
<evidence type="ECO:0000256" key="1">
    <source>
        <dbReference type="SAM" id="MobiDB-lite"/>
    </source>
</evidence>
<organism evidence="2 3">
    <name type="scientific">Phlyctema vagabunda</name>
    <dbReference type="NCBI Taxonomy" id="108571"/>
    <lineage>
        <taxon>Eukaryota</taxon>
        <taxon>Fungi</taxon>
        <taxon>Dikarya</taxon>
        <taxon>Ascomycota</taxon>
        <taxon>Pezizomycotina</taxon>
        <taxon>Leotiomycetes</taxon>
        <taxon>Helotiales</taxon>
        <taxon>Dermateaceae</taxon>
        <taxon>Phlyctema</taxon>
    </lineage>
</organism>
<feature type="region of interest" description="Disordered" evidence="1">
    <location>
        <begin position="38"/>
        <end position="188"/>
    </location>
</feature>
<reference evidence="2 3" key="1">
    <citation type="submission" date="2024-06" db="EMBL/GenBank/DDBJ databases">
        <title>Complete genome of Phlyctema vagabunda strain 19-DSS-EL-015.</title>
        <authorList>
            <person name="Fiorenzani C."/>
        </authorList>
    </citation>
    <scope>NUCLEOTIDE SEQUENCE [LARGE SCALE GENOMIC DNA]</scope>
    <source>
        <strain evidence="2 3">19-DSS-EL-015</strain>
    </source>
</reference>
<name>A0ABR4PFP1_9HELO</name>
<proteinExistence type="predicted"/>
<feature type="compositionally biased region" description="Basic residues" evidence="1">
    <location>
        <begin position="138"/>
        <end position="147"/>
    </location>
</feature>
<keyword evidence="3" id="KW-1185">Reference proteome</keyword>
<protein>
    <submittedName>
        <fullName evidence="2">Uncharacterized protein</fullName>
    </submittedName>
</protein>
<dbReference type="EMBL" id="JBFCZG010000005">
    <property type="protein sequence ID" value="KAL3422148.1"/>
    <property type="molecule type" value="Genomic_DNA"/>
</dbReference>
<feature type="compositionally biased region" description="Gly residues" evidence="1">
    <location>
        <begin position="103"/>
        <end position="120"/>
    </location>
</feature>
<dbReference type="Proteomes" id="UP001629113">
    <property type="component" value="Unassembled WGS sequence"/>
</dbReference>